<evidence type="ECO:0000256" key="1">
    <source>
        <dbReference type="SAM" id="Phobius"/>
    </source>
</evidence>
<name>A0A6C0F9A0_9ZZZZ</name>
<keyword evidence="1" id="KW-1133">Transmembrane helix</keyword>
<sequence length="272" mass="31309">MKFTIKQIVLVILVVVLVRLIIISRKEKIRKEEFSNGADIESIIEGLKPTKGEIIFNESDPKTLMPTYKHQNYGAKRVVQKDDPTEKGYNLNAILKGWGEWRKDRDKKLQNFCSNKEKLLSCKYYDAHGEKYDILKFYNMIKDQLQDKFGDDILIMHVRVGDVLTRKDLKDIYYKPVEFYESVKIPKAVKEVYVYAGSHNISDSDKLRPSAEHLMKIKEMLEKRGYKVKFMLGDNADKGLISMGKASYFMKGGGGYSDLIGEIVKMNGGEVL</sequence>
<dbReference type="EMBL" id="MN738830">
    <property type="protein sequence ID" value="QHT38426.1"/>
    <property type="molecule type" value="Genomic_DNA"/>
</dbReference>
<accession>A0A6C0F9A0</accession>
<keyword evidence="1" id="KW-0472">Membrane</keyword>
<organism evidence="2">
    <name type="scientific">viral metagenome</name>
    <dbReference type="NCBI Taxonomy" id="1070528"/>
    <lineage>
        <taxon>unclassified sequences</taxon>
        <taxon>metagenomes</taxon>
        <taxon>organismal metagenomes</taxon>
    </lineage>
</organism>
<feature type="transmembrane region" description="Helical" evidence="1">
    <location>
        <begin position="6"/>
        <end position="22"/>
    </location>
</feature>
<evidence type="ECO:0000313" key="2">
    <source>
        <dbReference type="EMBL" id="QHT38426.1"/>
    </source>
</evidence>
<reference evidence="2" key="1">
    <citation type="journal article" date="2020" name="Nature">
        <title>Giant virus diversity and host interactions through global metagenomics.</title>
        <authorList>
            <person name="Schulz F."/>
            <person name="Roux S."/>
            <person name="Paez-Espino D."/>
            <person name="Jungbluth S."/>
            <person name="Walsh D.A."/>
            <person name="Denef V.J."/>
            <person name="McMahon K.D."/>
            <person name="Konstantinidis K.T."/>
            <person name="Eloe-Fadrosh E.A."/>
            <person name="Kyrpides N.C."/>
            <person name="Woyke T."/>
        </authorList>
    </citation>
    <scope>NUCLEOTIDE SEQUENCE</scope>
    <source>
        <strain evidence="2">GVMAG-S-ERX556101-89</strain>
    </source>
</reference>
<protein>
    <submittedName>
        <fullName evidence="2">Uncharacterized protein</fullName>
    </submittedName>
</protein>
<keyword evidence="1" id="KW-0812">Transmembrane</keyword>
<dbReference type="AlphaFoldDB" id="A0A6C0F9A0"/>
<proteinExistence type="predicted"/>